<protein>
    <submittedName>
        <fullName evidence="1">Uncharacterized protein</fullName>
    </submittedName>
</protein>
<organism evidence="1">
    <name type="scientific">Arundo donax</name>
    <name type="common">Giant reed</name>
    <name type="synonym">Donax arundinaceus</name>
    <dbReference type="NCBI Taxonomy" id="35708"/>
    <lineage>
        <taxon>Eukaryota</taxon>
        <taxon>Viridiplantae</taxon>
        <taxon>Streptophyta</taxon>
        <taxon>Embryophyta</taxon>
        <taxon>Tracheophyta</taxon>
        <taxon>Spermatophyta</taxon>
        <taxon>Magnoliopsida</taxon>
        <taxon>Liliopsida</taxon>
        <taxon>Poales</taxon>
        <taxon>Poaceae</taxon>
        <taxon>PACMAD clade</taxon>
        <taxon>Arundinoideae</taxon>
        <taxon>Arundineae</taxon>
        <taxon>Arundo</taxon>
    </lineage>
</organism>
<evidence type="ECO:0000313" key="1">
    <source>
        <dbReference type="EMBL" id="JAD99033.1"/>
    </source>
</evidence>
<accession>A0A0A9EJ49</accession>
<reference evidence="1" key="1">
    <citation type="submission" date="2014-09" db="EMBL/GenBank/DDBJ databases">
        <authorList>
            <person name="Magalhaes I.L.F."/>
            <person name="Oliveira U."/>
            <person name="Santos F.R."/>
            <person name="Vidigal T.H.D.A."/>
            <person name="Brescovit A.D."/>
            <person name="Santos A.J."/>
        </authorList>
    </citation>
    <scope>NUCLEOTIDE SEQUENCE</scope>
    <source>
        <tissue evidence="1">Shoot tissue taken approximately 20 cm above the soil surface</tissue>
    </source>
</reference>
<dbReference type="AlphaFoldDB" id="A0A0A9EJ49"/>
<name>A0A0A9EJ49_ARUDO</name>
<proteinExistence type="predicted"/>
<dbReference type="EMBL" id="GBRH01198862">
    <property type="protein sequence ID" value="JAD99033.1"/>
    <property type="molecule type" value="Transcribed_RNA"/>
</dbReference>
<reference evidence="1" key="2">
    <citation type="journal article" date="2015" name="Data Brief">
        <title>Shoot transcriptome of the giant reed, Arundo donax.</title>
        <authorList>
            <person name="Barrero R.A."/>
            <person name="Guerrero F.D."/>
            <person name="Moolhuijzen P."/>
            <person name="Goolsby J.A."/>
            <person name="Tidwell J."/>
            <person name="Bellgard S.E."/>
            <person name="Bellgard M.I."/>
        </authorList>
    </citation>
    <scope>NUCLEOTIDE SEQUENCE</scope>
    <source>
        <tissue evidence="1">Shoot tissue taken approximately 20 cm above the soil surface</tissue>
    </source>
</reference>
<sequence>MIPSERACVKASARLARSPSMGKLTGEMYAL</sequence>